<keyword evidence="5 8" id="KW-0812">Transmembrane</keyword>
<dbReference type="GO" id="GO:0022857">
    <property type="term" value="F:transmembrane transporter activity"/>
    <property type="evidence" value="ECO:0007669"/>
    <property type="project" value="InterPro"/>
</dbReference>
<dbReference type="AlphaFoldDB" id="A0A9D9ID54"/>
<feature type="transmembrane region" description="Helical" evidence="8">
    <location>
        <begin position="86"/>
        <end position="105"/>
    </location>
</feature>
<comment type="caution">
    <text evidence="9">The sequence shown here is derived from an EMBL/GenBank/DDBJ whole genome shotgun (WGS) entry which is preliminary data.</text>
</comment>
<evidence type="ECO:0000256" key="7">
    <source>
        <dbReference type="ARBA" id="ARBA00023136"/>
    </source>
</evidence>
<dbReference type="PANTHER" id="PTHR30472">
    <property type="entry name" value="FERRIC ENTEROBACTIN TRANSPORT SYSTEM PERMEASE PROTEIN"/>
    <property type="match status" value="1"/>
</dbReference>
<accession>A0A9D9ID54</accession>
<comment type="subcellular location">
    <subcellularLocation>
        <location evidence="1">Cell membrane</location>
        <topology evidence="1">Multi-pass membrane protein</topology>
    </subcellularLocation>
</comment>
<evidence type="ECO:0000313" key="9">
    <source>
        <dbReference type="EMBL" id="MBO8469346.1"/>
    </source>
</evidence>
<evidence type="ECO:0000256" key="4">
    <source>
        <dbReference type="ARBA" id="ARBA00022475"/>
    </source>
</evidence>
<evidence type="ECO:0000313" key="10">
    <source>
        <dbReference type="Proteomes" id="UP000810292"/>
    </source>
</evidence>
<organism evidence="9 10">
    <name type="scientific">Candidatus Ornithospirochaeta stercoravium</name>
    <dbReference type="NCBI Taxonomy" id="2840897"/>
    <lineage>
        <taxon>Bacteria</taxon>
        <taxon>Pseudomonadati</taxon>
        <taxon>Spirochaetota</taxon>
        <taxon>Spirochaetia</taxon>
        <taxon>Spirochaetales</taxon>
        <taxon>Spirochaetaceae</taxon>
        <taxon>Spirochaetaceae incertae sedis</taxon>
        <taxon>Candidatus Ornithospirochaeta</taxon>
    </lineage>
</organism>
<keyword evidence="7 8" id="KW-0472">Membrane</keyword>
<feature type="transmembrane region" description="Helical" evidence="8">
    <location>
        <begin position="54"/>
        <end position="74"/>
    </location>
</feature>
<feature type="transmembrane region" description="Helical" evidence="8">
    <location>
        <begin position="111"/>
        <end position="131"/>
    </location>
</feature>
<feature type="transmembrane region" description="Helical" evidence="8">
    <location>
        <begin position="227"/>
        <end position="254"/>
    </location>
</feature>
<dbReference type="Gene3D" id="1.10.3470.10">
    <property type="entry name" value="ABC transporter involved in vitamin B12 uptake, BtuC"/>
    <property type="match status" value="1"/>
</dbReference>
<feature type="transmembrane region" description="Helical" evidence="8">
    <location>
        <begin position="301"/>
        <end position="320"/>
    </location>
</feature>
<dbReference type="CDD" id="cd06550">
    <property type="entry name" value="TM_ABC_iron-siderophores_like"/>
    <property type="match status" value="1"/>
</dbReference>
<evidence type="ECO:0000256" key="6">
    <source>
        <dbReference type="ARBA" id="ARBA00022989"/>
    </source>
</evidence>
<feature type="transmembrane region" description="Helical" evidence="8">
    <location>
        <begin position="143"/>
        <end position="164"/>
    </location>
</feature>
<feature type="transmembrane region" description="Helical" evidence="8">
    <location>
        <begin position="184"/>
        <end position="206"/>
    </location>
</feature>
<dbReference type="InterPro" id="IPR037294">
    <property type="entry name" value="ABC_BtuC-like"/>
</dbReference>
<reference evidence="9" key="1">
    <citation type="submission" date="2020-10" db="EMBL/GenBank/DDBJ databases">
        <authorList>
            <person name="Gilroy R."/>
        </authorList>
    </citation>
    <scope>NUCLEOTIDE SEQUENCE</scope>
    <source>
        <strain evidence="9">14700</strain>
    </source>
</reference>
<dbReference type="Proteomes" id="UP000810292">
    <property type="component" value="Unassembled WGS sequence"/>
</dbReference>
<reference evidence="9" key="2">
    <citation type="journal article" date="2021" name="PeerJ">
        <title>Extensive microbial diversity within the chicken gut microbiome revealed by metagenomics and culture.</title>
        <authorList>
            <person name="Gilroy R."/>
            <person name="Ravi A."/>
            <person name="Getino M."/>
            <person name="Pursley I."/>
            <person name="Horton D.L."/>
            <person name="Alikhan N.F."/>
            <person name="Baker D."/>
            <person name="Gharbi K."/>
            <person name="Hall N."/>
            <person name="Watson M."/>
            <person name="Adriaenssens E.M."/>
            <person name="Foster-Nyarko E."/>
            <person name="Jarju S."/>
            <person name="Secka A."/>
            <person name="Antonio M."/>
            <person name="Oren A."/>
            <person name="Chaudhuri R.R."/>
            <person name="La Ragione R."/>
            <person name="Hildebrand F."/>
            <person name="Pallen M.J."/>
        </authorList>
    </citation>
    <scope>NUCLEOTIDE SEQUENCE</scope>
    <source>
        <strain evidence="9">14700</strain>
    </source>
</reference>
<gene>
    <name evidence="9" type="ORF">IAA72_06150</name>
</gene>
<dbReference type="EMBL" id="JADIMF010000097">
    <property type="protein sequence ID" value="MBO8469346.1"/>
    <property type="molecule type" value="Genomic_DNA"/>
</dbReference>
<evidence type="ECO:0000256" key="2">
    <source>
        <dbReference type="ARBA" id="ARBA00007935"/>
    </source>
</evidence>
<dbReference type="GO" id="GO:0005886">
    <property type="term" value="C:plasma membrane"/>
    <property type="evidence" value="ECO:0007669"/>
    <property type="project" value="UniProtKB-SubCell"/>
</dbReference>
<name>A0A9D9ID54_9SPIO</name>
<dbReference type="PANTHER" id="PTHR30472:SF25">
    <property type="entry name" value="ABC TRANSPORTER PERMEASE PROTEIN MJ0876-RELATED"/>
    <property type="match status" value="1"/>
</dbReference>
<evidence type="ECO:0000256" key="3">
    <source>
        <dbReference type="ARBA" id="ARBA00022448"/>
    </source>
</evidence>
<comment type="similarity">
    <text evidence="2">Belongs to the binding-protein-dependent transport system permease family. FecCD subfamily.</text>
</comment>
<keyword evidence="3" id="KW-0813">Transport</keyword>
<dbReference type="SUPFAM" id="SSF81345">
    <property type="entry name" value="ABC transporter involved in vitamin B12 uptake, BtuC"/>
    <property type="match status" value="1"/>
</dbReference>
<keyword evidence="6 8" id="KW-1133">Transmembrane helix</keyword>
<sequence>MNKKAFRIAFPLLITLTILIALLSLLIGSADINPVHAILNKDSTDHIILFSVRLPRMLAAMLAGLALSVSGLLLQSATGNDLASPNIIGMNSGSGFAVLLFLSFFSELFDVLPFAAFIGGLVASSLVFIISASVSRMNSSGSLILGGIAVNALFNAFISTLSSLDPDVLSTYSAFSIGGFSSVQASMLYVPGIIIIASSVAAFFMTERMDVIRLGDEIASSMGYRPLSIRVSLVAIAALASSSAVTFAGLLGFVGLVTPHIARFISEGESRKTLLLTVVIGPLLVMLSDLLARTVVMPGELPAGVFMAIIGVPFFLFLLIRRAR</sequence>
<proteinExistence type="inferred from homology"/>
<evidence type="ECO:0000256" key="5">
    <source>
        <dbReference type="ARBA" id="ARBA00022692"/>
    </source>
</evidence>
<dbReference type="InterPro" id="IPR000522">
    <property type="entry name" value="ABC_transptr_permease_BtuC"/>
</dbReference>
<dbReference type="Pfam" id="PF01032">
    <property type="entry name" value="FecCD"/>
    <property type="match status" value="1"/>
</dbReference>
<evidence type="ECO:0000256" key="8">
    <source>
        <dbReference type="SAM" id="Phobius"/>
    </source>
</evidence>
<evidence type="ECO:0000256" key="1">
    <source>
        <dbReference type="ARBA" id="ARBA00004651"/>
    </source>
</evidence>
<keyword evidence="4" id="KW-1003">Cell membrane</keyword>
<protein>
    <submittedName>
        <fullName evidence="9">Iron ABC transporter permease</fullName>
    </submittedName>
</protein>